<dbReference type="InterPro" id="IPR038765">
    <property type="entry name" value="Papain-like_cys_pep_sf"/>
</dbReference>
<dbReference type="PRINTS" id="PR01543">
    <property type="entry name" value="ANATRNSFRASE"/>
</dbReference>
<accession>A0A1W6ZCB5</accession>
<evidence type="ECO:0000256" key="2">
    <source>
        <dbReference type="RuleBase" id="RU003452"/>
    </source>
</evidence>
<sequence length="272" mass="30481">MPAEAVWDAYLQRIGLPSWPAPTVQGVASLVLHHVQAIPFENLSPLLRQPVSLALPDLHRKLVHEQRGGYCYEHNLLFGAALRGLGLRVTNLAARVLWTQPEDAITPRTHMLLQVHFDGAPHIVDVGFGAMTLTGVLRLEPGVQRTPHGDFRLLPEDDGWRMQAMVGNAWRTLYRYDLHPQELPDYEVASYYVSTYPDSFFTQELVAARPIPGARLALRNREYTRYESDGAVRRRRLESAAQLRDVLTGDFGIALPAVEGLDAALDRLPDHG</sequence>
<dbReference type="InterPro" id="IPR001447">
    <property type="entry name" value="Arylamine_N-AcTrfase"/>
</dbReference>
<proteinExistence type="inferred from homology"/>
<dbReference type="AlphaFoldDB" id="A0A1W6ZCB5"/>
<dbReference type="PANTHER" id="PTHR11786:SF0">
    <property type="entry name" value="ARYLAMINE N-ACETYLTRANSFERASE 4-RELATED"/>
    <property type="match status" value="1"/>
</dbReference>
<dbReference type="OrthoDB" id="7181050at2"/>
<dbReference type="KEGG" id="bgm:CAL15_11210"/>
<protein>
    <recommendedName>
        <fullName evidence="5">Arylamine N-acetyltransferase</fullName>
    </recommendedName>
</protein>
<dbReference type="Gene3D" id="3.30.2140.10">
    <property type="entry name" value="Arylamine N-acetyltransferase"/>
    <property type="match status" value="1"/>
</dbReference>
<gene>
    <name evidence="3" type="ORF">CAL15_11210</name>
</gene>
<keyword evidence="4" id="KW-1185">Reference proteome</keyword>
<evidence type="ECO:0000313" key="4">
    <source>
        <dbReference type="Proteomes" id="UP000194161"/>
    </source>
</evidence>
<dbReference type="STRING" id="463040.CAL15_11210"/>
<evidence type="ECO:0000256" key="1">
    <source>
        <dbReference type="ARBA" id="ARBA00006547"/>
    </source>
</evidence>
<dbReference type="GO" id="GO:0016407">
    <property type="term" value="F:acetyltransferase activity"/>
    <property type="evidence" value="ECO:0007669"/>
    <property type="project" value="InterPro"/>
</dbReference>
<evidence type="ECO:0000313" key="3">
    <source>
        <dbReference type="EMBL" id="ARP94895.1"/>
    </source>
</evidence>
<reference evidence="3 4" key="1">
    <citation type="submission" date="2017-05" db="EMBL/GenBank/DDBJ databases">
        <title>Complete and WGS of Bordetella genogroups.</title>
        <authorList>
            <person name="Spilker T."/>
            <person name="LiPuma J."/>
        </authorList>
    </citation>
    <scope>NUCLEOTIDE SEQUENCE [LARGE SCALE GENOMIC DNA]</scope>
    <source>
        <strain evidence="3 4">AU7206</strain>
    </source>
</reference>
<dbReference type="Proteomes" id="UP000194161">
    <property type="component" value="Chromosome"/>
</dbReference>
<dbReference type="RefSeq" id="WP_086078663.1">
    <property type="nucleotide sequence ID" value="NZ_CP021111.1"/>
</dbReference>
<dbReference type="SUPFAM" id="SSF54001">
    <property type="entry name" value="Cysteine proteinases"/>
    <property type="match status" value="1"/>
</dbReference>
<dbReference type="Gene3D" id="2.40.128.150">
    <property type="entry name" value="Cysteine proteinases"/>
    <property type="match status" value="1"/>
</dbReference>
<comment type="similarity">
    <text evidence="1 2">Belongs to the arylamine N-acetyltransferase family.</text>
</comment>
<evidence type="ECO:0008006" key="5">
    <source>
        <dbReference type="Google" id="ProtNLM"/>
    </source>
</evidence>
<dbReference type="EMBL" id="CP021111">
    <property type="protein sequence ID" value="ARP94895.1"/>
    <property type="molecule type" value="Genomic_DNA"/>
</dbReference>
<name>A0A1W6ZCB5_9BORD</name>
<organism evidence="3 4">
    <name type="scientific">Bordetella genomosp. 13</name>
    <dbReference type="NCBI Taxonomy" id="463040"/>
    <lineage>
        <taxon>Bacteria</taxon>
        <taxon>Pseudomonadati</taxon>
        <taxon>Pseudomonadota</taxon>
        <taxon>Betaproteobacteria</taxon>
        <taxon>Burkholderiales</taxon>
        <taxon>Alcaligenaceae</taxon>
        <taxon>Bordetella</taxon>
    </lineage>
</organism>
<dbReference type="Pfam" id="PF00797">
    <property type="entry name" value="Acetyltransf_2"/>
    <property type="match status" value="1"/>
</dbReference>
<dbReference type="PANTHER" id="PTHR11786">
    <property type="entry name" value="N-HYDROXYARYLAMINE O-ACETYLTRANSFERASE"/>
    <property type="match status" value="1"/>
</dbReference>